<evidence type="ECO:0000313" key="2">
    <source>
        <dbReference type="EMBL" id="KAG3218173.1"/>
    </source>
</evidence>
<feature type="region of interest" description="Disordered" evidence="1">
    <location>
        <begin position="286"/>
        <end position="325"/>
    </location>
</feature>
<sequence>MGKDDRHYQPRGGSHVNDYLGSFWTFRWVEDIAIIEADIGDRLLRAERRRRDAMKLVFGSDGLHEGKFRTWSQCFHCVGIEWNTPDATITILQRKIDKTKPIVAETLTMRFISQKRLDNLVGILHHIVTFIPVAKPFMQRLIGVQLTTKKYGRSGTPRTDSLRDDLTWWNELVFENEFAGIPMSMFGTMPPERDGPSIPGWSQRPPGKRGTTFASTYVNRGRKSSCEQCTVRQRKANSIYGRWPSHKPPKRRCSQQLGYWLGEPKFNRIAEATAQLKRASINASSLDSHLDGGESDNSGGEPGSGGAVIFRADEPAPTSGKSKLSPIESLASSMQTGMEAIAASMSTRNSPRDSLESLITTLQQQHEETRRFQSMQLQLLQQLVARESA</sequence>
<dbReference type="EMBL" id="RCMV01000378">
    <property type="protein sequence ID" value="KAG3218173.1"/>
    <property type="molecule type" value="Genomic_DNA"/>
</dbReference>
<accession>A0A8T1I191</accession>
<name>A0A8T1I191_9STRA</name>
<evidence type="ECO:0000256" key="1">
    <source>
        <dbReference type="SAM" id="MobiDB-lite"/>
    </source>
</evidence>
<gene>
    <name evidence="2" type="ORF">PC129_g11009</name>
</gene>
<dbReference type="VEuPathDB" id="FungiDB:PC110_g4260"/>
<reference evidence="2" key="1">
    <citation type="submission" date="2018-05" db="EMBL/GenBank/DDBJ databases">
        <title>Effector identification in a new, highly contiguous assembly of the strawberry crown rot pathogen Phytophthora cactorum.</title>
        <authorList>
            <person name="Armitage A.D."/>
            <person name="Nellist C.F."/>
            <person name="Bates H."/>
            <person name="Vickerstaff R.J."/>
            <person name="Harrison R.J."/>
        </authorList>
    </citation>
    <scope>NUCLEOTIDE SEQUENCE</scope>
    <source>
        <strain evidence="2">P421</strain>
    </source>
</reference>
<dbReference type="Proteomes" id="UP000760860">
    <property type="component" value="Unassembled WGS sequence"/>
</dbReference>
<dbReference type="VEuPathDB" id="FungiDB:PC110_g11989"/>
<protein>
    <submittedName>
        <fullName evidence="2">Uncharacterized protein</fullName>
    </submittedName>
</protein>
<proteinExistence type="predicted"/>
<comment type="caution">
    <text evidence="2">The sequence shown here is derived from an EMBL/GenBank/DDBJ whole genome shotgun (WGS) entry which is preliminary data.</text>
</comment>
<organism evidence="2 3">
    <name type="scientific">Phytophthora cactorum</name>
    <dbReference type="NCBI Taxonomy" id="29920"/>
    <lineage>
        <taxon>Eukaryota</taxon>
        <taxon>Sar</taxon>
        <taxon>Stramenopiles</taxon>
        <taxon>Oomycota</taxon>
        <taxon>Peronosporomycetes</taxon>
        <taxon>Peronosporales</taxon>
        <taxon>Peronosporaceae</taxon>
        <taxon>Phytophthora</taxon>
    </lineage>
</organism>
<evidence type="ECO:0000313" key="3">
    <source>
        <dbReference type="Proteomes" id="UP000760860"/>
    </source>
</evidence>
<dbReference type="AlphaFoldDB" id="A0A8T1I191"/>